<dbReference type="Proteomes" id="UP000297322">
    <property type="component" value="Unassembled WGS sequence"/>
</dbReference>
<dbReference type="RefSeq" id="WP_135196337.1">
    <property type="nucleotide sequence ID" value="NZ_SPVI01000004.1"/>
</dbReference>
<feature type="transmembrane region" description="Helical" evidence="1">
    <location>
        <begin position="86"/>
        <end position="106"/>
    </location>
</feature>
<reference evidence="2 3" key="1">
    <citation type="submission" date="2019-03" db="EMBL/GenBank/DDBJ databases">
        <title>Biocontrol and xenobiotic degradation properties of endophytic Pseudomonas fluorescens strain BRZ63.</title>
        <authorList>
            <person name="Chlebek D.A."/>
            <person name="Pinski A."/>
            <person name="Zur J.P."/>
            <person name="Michalska J."/>
            <person name="Hupert-Kocurek K.T."/>
        </authorList>
    </citation>
    <scope>NUCLEOTIDE SEQUENCE [LARGE SCALE GENOMIC DNA]</scope>
    <source>
        <strain evidence="2 3">BRZ63</strain>
    </source>
</reference>
<protein>
    <submittedName>
        <fullName evidence="2">Uncharacterized protein</fullName>
    </submittedName>
</protein>
<name>A0A4Y9THG7_PSEFL</name>
<keyword evidence="1" id="KW-0812">Transmembrane</keyword>
<dbReference type="EMBL" id="SPVI01000004">
    <property type="protein sequence ID" value="TFW43843.1"/>
    <property type="molecule type" value="Genomic_DNA"/>
</dbReference>
<keyword evidence="1" id="KW-1133">Transmembrane helix</keyword>
<proteinExistence type="predicted"/>
<evidence type="ECO:0000256" key="1">
    <source>
        <dbReference type="SAM" id="Phobius"/>
    </source>
</evidence>
<dbReference type="AlphaFoldDB" id="A0A4Y9THG7"/>
<sequence>MFALIFLTFLVQLYFSYSKVDEILACLGNSKVVVFRKQLLGKDFFSRSCFVLTIAGMLAFPKVHIREGGFTREEFESVPSKLKFQLRALVYVLFFLVVVCVVLWGVGECVGWLK</sequence>
<gene>
    <name evidence="2" type="ORF">E4T65_08870</name>
</gene>
<evidence type="ECO:0000313" key="2">
    <source>
        <dbReference type="EMBL" id="TFW43843.1"/>
    </source>
</evidence>
<organism evidence="2 3">
    <name type="scientific">Pseudomonas fluorescens</name>
    <dbReference type="NCBI Taxonomy" id="294"/>
    <lineage>
        <taxon>Bacteria</taxon>
        <taxon>Pseudomonadati</taxon>
        <taxon>Pseudomonadota</taxon>
        <taxon>Gammaproteobacteria</taxon>
        <taxon>Pseudomonadales</taxon>
        <taxon>Pseudomonadaceae</taxon>
        <taxon>Pseudomonas</taxon>
    </lineage>
</organism>
<keyword evidence="1" id="KW-0472">Membrane</keyword>
<comment type="caution">
    <text evidence="2">The sequence shown here is derived from an EMBL/GenBank/DDBJ whole genome shotgun (WGS) entry which is preliminary data.</text>
</comment>
<evidence type="ECO:0000313" key="3">
    <source>
        <dbReference type="Proteomes" id="UP000297322"/>
    </source>
</evidence>
<accession>A0A4Y9THG7</accession>